<reference evidence="1 2" key="1">
    <citation type="submission" date="2023-08" db="EMBL/GenBank/DDBJ databases">
        <title>A Necator americanus chromosomal reference genome.</title>
        <authorList>
            <person name="Ilik V."/>
            <person name="Petrzelkova K.J."/>
            <person name="Pardy F."/>
            <person name="Fuh T."/>
            <person name="Niatou-Singa F.S."/>
            <person name="Gouil Q."/>
            <person name="Baker L."/>
            <person name="Ritchie M.E."/>
            <person name="Jex A.R."/>
            <person name="Gazzola D."/>
            <person name="Li H."/>
            <person name="Toshio Fujiwara R."/>
            <person name="Zhan B."/>
            <person name="Aroian R.V."/>
            <person name="Pafco B."/>
            <person name="Schwarz E.M."/>
        </authorList>
    </citation>
    <scope>NUCLEOTIDE SEQUENCE [LARGE SCALE GENOMIC DNA]</scope>
    <source>
        <strain evidence="1 2">Aroian</strain>
        <tissue evidence="1">Whole animal</tissue>
    </source>
</reference>
<protein>
    <submittedName>
        <fullName evidence="1">Uncharacterized protein</fullName>
    </submittedName>
</protein>
<sequence>MHRPAKPLLSYCHQLLHEDLLILRTDKLARSRNILKELRTFWCRGAVQRIRYGRTKGEEMNSSVCWMLRNREGALEPLSSSPPQGRRDAFLNLTLSAKNRTRRTLNRIKRKCLKKIPHQYLGKALHP</sequence>
<comment type="caution">
    <text evidence="1">The sequence shown here is derived from an EMBL/GenBank/DDBJ whole genome shotgun (WGS) entry which is preliminary data.</text>
</comment>
<accession>A0ABR1CXD6</accession>
<name>A0ABR1CXD6_NECAM</name>
<evidence type="ECO:0000313" key="1">
    <source>
        <dbReference type="EMBL" id="KAK6742971.1"/>
    </source>
</evidence>
<organism evidence="1 2">
    <name type="scientific">Necator americanus</name>
    <name type="common">Human hookworm</name>
    <dbReference type="NCBI Taxonomy" id="51031"/>
    <lineage>
        <taxon>Eukaryota</taxon>
        <taxon>Metazoa</taxon>
        <taxon>Ecdysozoa</taxon>
        <taxon>Nematoda</taxon>
        <taxon>Chromadorea</taxon>
        <taxon>Rhabditida</taxon>
        <taxon>Rhabditina</taxon>
        <taxon>Rhabditomorpha</taxon>
        <taxon>Strongyloidea</taxon>
        <taxon>Ancylostomatidae</taxon>
        <taxon>Bunostominae</taxon>
        <taxon>Necator</taxon>
    </lineage>
</organism>
<dbReference type="EMBL" id="JAVFWL010000003">
    <property type="protein sequence ID" value="KAK6742971.1"/>
    <property type="molecule type" value="Genomic_DNA"/>
</dbReference>
<evidence type="ECO:0000313" key="2">
    <source>
        <dbReference type="Proteomes" id="UP001303046"/>
    </source>
</evidence>
<proteinExistence type="predicted"/>
<dbReference type="Proteomes" id="UP001303046">
    <property type="component" value="Unassembled WGS sequence"/>
</dbReference>
<keyword evidence="2" id="KW-1185">Reference proteome</keyword>
<gene>
    <name evidence="1" type="primary">Necator_chrIII.g11081</name>
    <name evidence="1" type="ORF">RB195_010316</name>
</gene>